<dbReference type="Pfam" id="PF00082">
    <property type="entry name" value="Peptidase_S8"/>
    <property type="match status" value="1"/>
</dbReference>
<feature type="domain" description="Peptidase S8/S53" evidence="9">
    <location>
        <begin position="140"/>
        <end position="250"/>
    </location>
</feature>
<organism evidence="11 12">
    <name type="scientific">Hevea brasiliensis</name>
    <name type="common">Para rubber tree</name>
    <name type="synonym">Siphonia brasiliensis</name>
    <dbReference type="NCBI Taxonomy" id="3981"/>
    <lineage>
        <taxon>Eukaryota</taxon>
        <taxon>Viridiplantae</taxon>
        <taxon>Streptophyta</taxon>
        <taxon>Embryophyta</taxon>
        <taxon>Tracheophyta</taxon>
        <taxon>Spermatophyta</taxon>
        <taxon>Magnoliopsida</taxon>
        <taxon>eudicotyledons</taxon>
        <taxon>Gunneridae</taxon>
        <taxon>Pentapetalae</taxon>
        <taxon>rosids</taxon>
        <taxon>fabids</taxon>
        <taxon>Malpighiales</taxon>
        <taxon>Euphorbiaceae</taxon>
        <taxon>Crotonoideae</taxon>
        <taxon>Micrandreae</taxon>
        <taxon>Hevea</taxon>
    </lineage>
</organism>
<dbReference type="InterPro" id="IPR036852">
    <property type="entry name" value="Peptidase_S8/S53_dom_sf"/>
</dbReference>
<dbReference type="PROSITE" id="PS51892">
    <property type="entry name" value="SUBTILASE"/>
    <property type="match status" value="1"/>
</dbReference>
<gene>
    <name evidence="11" type="ORF">GH714_029158</name>
</gene>
<dbReference type="InterPro" id="IPR015500">
    <property type="entry name" value="Peptidase_S8_subtilisin-rel"/>
</dbReference>
<dbReference type="InterPro" id="IPR037045">
    <property type="entry name" value="S8pro/Inhibitor_I9_sf"/>
</dbReference>
<keyword evidence="12" id="KW-1185">Reference proteome</keyword>
<comment type="caution">
    <text evidence="7">Lacks conserved residue(s) required for the propagation of feature annotation.</text>
</comment>
<feature type="domain" description="Inhibitor I9" evidence="10">
    <location>
        <begin position="37"/>
        <end position="118"/>
    </location>
</feature>
<evidence type="ECO:0000256" key="8">
    <source>
        <dbReference type="SAM" id="SignalP"/>
    </source>
</evidence>
<evidence type="ECO:0000256" key="5">
    <source>
        <dbReference type="ARBA" id="ARBA00022801"/>
    </source>
</evidence>
<dbReference type="Gene3D" id="3.40.50.200">
    <property type="entry name" value="Peptidase S8/S53 domain"/>
    <property type="match status" value="1"/>
</dbReference>
<dbReference type="InterPro" id="IPR045051">
    <property type="entry name" value="SBT"/>
</dbReference>
<evidence type="ECO:0008006" key="13">
    <source>
        <dbReference type="Google" id="ProtNLM"/>
    </source>
</evidence>
<proteinExistence type="inferred from homology"/>
<evidence type="ECO:0000256" key="2">
    <source>
        <dbReference type="ARBA" id="ARBA00011073"/>
    </source>
</evidence>
<feature type="chain" id="PRO_5025548188" description="Inhibitor I9 domain-containing protein" evidence="8">
    <location>
        <begin position="23"/>
        <end position="261"/>
    </location>
</feature>
<dbReference type="PANTHER" id="PTHR10795">
    <property type="entry name" value="PROPROTEIN CONVERTASE SUBTILISIN/KEXIN"/>
    <property type="match status" value="1"/>
</dbReference>
<comment type="similarity">
    <text evidence="2 7">Belongs to the peptidase S8 family.</text>
</comment>
<keyword evidence="3" id="KW-0645">Protease</keyword>
<dbReference type="SUPFAM" id="SSF52743">
    <property type="entry name" value="Subtilisin-like"/>
    <property type="match status" value="1"/>
</dbReference>
<dbReference type="InterPro" id="IPR000209">
    <property type="entry name" value="Peptidase_S8/S53_dom"/>
</dbReference>
<name>A0A6A6LFX5_HEVBR</name>
<evidence type="ECO:0000259" key="9">
    <source>
        <dbReference type="Pfam" id="PF00082"/>
    </source>
</evidence>
<dbReference type="GO" id="GO:0004252">
    <property type="term" value="F:serine-type endopeptidase activity"/>
    <property type="evidence" value="ECO:0007669"/>
    <property type="project" value="InterPro"/>
</dbReference>
<keyword evidence="5" id="KW-0378">Hydrolase</keyword>
<evidence type="ECO:0000256" key="7">
    <source>
        <dbReference type="PROSITE-ProRule" id="PRU01240"/>
    </source>
</evidence>
<dbReference type="AlphaFoldDB" id="A0A6A6LFX5"/>
<evidence type="ECO:0000313" key="12">
    <source>
        <dbReference type="Proteomes" id="UP000467840"/>
    </source>
</evidence>
<comment type="subcellular location">
    <subcellularLocation>
        <location evidence="1">Secreted</location>
    </subcellularLocation>
</comment>
<evidence type="ECO:0000256" key="6">
    <source>
        <dbReference type="ARBA" id="ARBA00022825"/>
    </source>
</evidence>
<accession>A0A6A6LFX5</accession>
<comment type="caution">
    <text evidence="11">The sequence shown here is derived from an EMBL/GenBank/DDBJ whole genome shotgun (WGS) entry which is preliminary data.</text>
</comment>
<dbReference type="EMBL" id="JAAGAX010000011">
    <property type="protein sequence ID" value="KAF2298926.1"/>
    <property type="molecule type" value="Genomic_DNA"/>
</dbReference>
<dbReference type="Gene3D" id="3.30.70.80">
    <property type="entry name" value="Peptidase S8 propeptide/proteinase inhibitor I9"/>
    <property type="match status" value="1"/>
</dbReference>
<dbReference type="PRINTS" id="PR00723">
    <property type="entry name" value="SUBTILISIN"/>
</dbReference>
<dbReference type="GO" id="GO:0006508">
    <property type="term" value="P:proteolysis"/>
    <property type="evidence" value="ECO:0007669"/>
    <property type="project" value="UniProtKB-KW"/>
</dbReference>
<evidence type="ECO:0000256" key="4">
    <source>
        <dbReference type="ARBA" id="ARBA00022729"/>
    </source>
</evidence>
<reference evidence="11 12" key="1">
    <citation type="journal article" date="2020" name="Mol. Plant">
        <title>The Chromosome-Based Rubber Tree Genome Provides New Insights into Spurge Genome Evolution and Rubber Biosynthesis.</title>
        <authorList>
            <person name="Liu J."/>
            <person name="Shi C."/>
            <person name="Shi C.C."/>
            <person name="Li W."/>
            <person name="Zhang Q.J."/>
            <person name="Zhang Y."/>
            <person name="Li K."/>
            <person name="Lu H.F."/>
            <person name="Shi C."/>
            <person name="Zhu S.T."/>
            <person name="Xiao Z.Y."/>
            <person name="Nan H."/>
            <person name="Yue Y."/>
            <person name="Zhu X.G."/>
            <person name="Wu Y."/>
            <person name="Hong X.N."/>
            <person name="Fan G.Y."/>
            <person name="Tong Y."/>
            <person name="Zhang D."/>
            <person name="Mao C.L."/>
            <person name="Liu Y.L."/>
            <person name="Hao S.J."/>
            <person name="Liu W.Q."/>
            <person name="Lv M.Q."/>
            <person name="Zhang H.B."/>
            <person name="Liu Y."/>
            <person name="Hu-Tang G.R."/>
            <person name="Wang J.P."/>
            <person name="Wang J.H."/>
            <person name="Sun Y.H."/>
            <person name="Ni S.B."/>
            <person name="Chen W.B."/>
            <person name="Zhang X.C."/>
            <person name="Jiao Y.N."/>
            <person name="Eichler E.E."/>
            <person name="Li G.H."/>
            <person name="Liu X."/>
            <person name="Gao L.Z."/>
        </authorList>
    </citation>
    <scope>NUCLEOTIDE SEQUENCE [LARGE SCALE GENOMIC DNA]</scope>
    <source>
        <strain evidence="12">cv. GT1</strain>
        <tissue evidence="11">Leaf</tissue>
    </source>
</reference>
<evidence type="ECO:0000259" key="10">
    <source>
        <dbReference type="Pfam" id="PF05922"/>
    </source>
</evidence>
<keyword evidence="6" id="KW-0720">Serine protease</keyword>
<evidence type="ECO:0000256" key="3">
    <source>
        <dbReference type="ARBA" id="ARBA00022670"/>
    </source>
</evidence>
<sequence>MAATPFLFLIFLFNFYLEIAQAAQYTAEITEKHNLQTYIVHVSKPAGTFSQTHNLEKWHKSFLPFSMASSEKQQQRILYSYQNIISGFAARLTKEEVKAMEEIDGFVSARPERKIRLQKHTPSFLGLHQQMGFWKESNFGKGMIIGVLDGGIFPSHPSFAKAMKGVADEPPIDVDGHGTHTASTAAGSFVYNADTLGNAKGTAVGMAPYAHLAIYKVCFGGPTADCTESDILAGLDIAVQDGVDVLSLSLVDVSMPFFKTT</sequence>
<dbReference type="InterPro" id="IPR010259">
    <property type="entry name" value="S8pro/Inhibitor_I9"/>
</dbReference>
<protein>
    <recommendedName>
        <fullName evidence="13">Inhibitor I9 domain-containing protein</fullName>
    </recommendedName>
</protein>
<dbReference type="Proteomes" id="UP000467840">
    <property type="component" value="Chromosome 1"/>
</dbReference>
<evidence type="ECO:0000256" key="1">
    <source>
        <dbReference type="ARBA" id="ARBA00004613"/>
    </source>
</evidence>
<keyword evidence="4 8" id="KW-0732">Signal</keyword>
<dbReference type="Pfam" id="PF05922">
    <property type="entry name" value="Inhibitor_I9"/>
    <property type="match status" value="1"/>
</dbReference>
<feature type="signal peptide" evidence="8">
    <location>
        <begin position="1"/>
        <end position="22"/>
    </location>
</feature>
<evidence type="ECO:0000313" key="11">
    <source>
        <dbReference type="EMBL" id="KAF2298926.1"/>
    </source>
</evidence>
<dbReference type="GO" id="GO:0005576">
    <property type="term" value="C:extracellular region"/>
    <property type="evidence" value="ECO:0007669"/>
    <property type="project" value="UniProtKB-SubCell"/>
</dbReference>